<dbReference type="EMBL" id="JAYMYQ010000004">
    <property type="protein sequence ID" value="KAK7339415.1"/>
    <property type="molecule type" value="Genomic_DNA"/>
</dbReference>
<feature type="transmembrane region" description="Helical" evidence="1">
    <location>
        <begin position="40"/>
        <end position="61"/>
    </location>
</feature>
<evidence type="ECO:0000256" key="1">
    <source>
        <dbReference type="SAM" id="Phobius"/>
    </source>
</evidence>
<name>A0AAN9LNP0_CANGL</name>
<evidence type="ECO:0000313" key="2">
    <source>
        <dbReference type="EMBL" id="KAK7339415.1"/>
    </source>
</evidence>
<sequence length="73" mass="8324">MYIVYSFQNTLGSWLFLPQAPCEKLYEICMFMICNIQIDLGFLLIVVIICENIAIIGCDLADMKIKRATEGID</sequence>
<comment type="caution">
    <text evidence="2">The sequence shown here is derived from an EMBL/GenBank/DDBJ whole genome shotgun (WGS) entry which is preliminary data.</text>
</comment>
<gene>
    <name evidence="2" type="ORF">VNO77_20080</name>
</gene>
<protein>
    <submittedName>
        <fullName evidence="2">Uncharacterized protein</fullName>
    </submittedName>
</protein>
<dbReference type="Proteomes" id="UP001367508">
    <property type="component" value="Unassembled WGS sequence"/>
</dbReference>
<evidence type="ECO:0000313" key="3">
    <source>
        <dbReference type="Proteomes" id="UP001367508"/>
    </source>
</evidence>
<organism evidence="2 3">
    <name type="scientific">Canavalia gladiata</name>
    <name type="common">Sword bean</name>
    <name type="synonym">Dolichos gladiatus</name>
    <dbReference type="NCBI Taxonomy" id="3824"/>
    <lineage>
        <taxon>Eukaryota</taxon>
        <taxon>Viridiplantae</taxon>
        <taxon>Streptophyta</taxon>
        <taxon>Embryophyta</taxon>
        <taxon>Tracheophyta</taxon>
        <taxon>Spermatophyta</taxon>
        <taxon>Magnoliopsida</taxon>
        <taxon>eudicotyledons</taxon>
        <taxon>Gunneridae</taxon>
        <taxon>Pentapetalae</taxon>
        <taxon>rosids</taxon>
        <taxon>fabids</taxon>
        <taxon>Fabales</taxon>
        <taxon>Fabaceae</taxon>
        <taxon>Papilionoideae</taxon>
        <taxon>50 kb inversion clade</taxon>
        <taxon>NPAAA clade</taxon>
        <taxon>indigoferoid/millettioid clade</taxon>
        <taxon>Phaseoleae</taxon>
        <taxon>Canavalia</taxon>
    </lineage>
</organism>
<proteinExistence type="predicted"/>
<dbReference type="AlphaFoldDB" id="A0AAN9LNP0"/>
<keyword evidence="3" id="KW-1185">Reference proteome</keyword>
<accession>A0AAN9LNP0</accession>
<keyword evidence="1" id="KW-0472">Membrane</keyword>
<keyword evidence="1" id="KW-1133">Transmembrane helix</keyword>
<reference evidence="2 3" key="1">
    <citation type="submission" date="2024-01" db="EMBL/GenBank/DDBJ databases">
        <title>The genomes of 5 underutilized Papilionoideae crops provide insights into root nodulation and disease resistanc.</title>
        <authorList>
            <person name="Jiang F."/>
        </authorList>
    </citation>
    <scope>NUCLEOTIDE SEQUENCE [LARGE SCALE GENOMIC DNA]</scope>
    <source>
        <strain evidence="2">LVBAO_FW01</strain>
        <tissue evidence="2">Leaves</tissue>
    </source>
</reference>
<keyword evidence="1" id="KW-0812">Transmembrane</keyword>